<evidence type="ECO:0000256" key="8">
    <source>
        <dbReference type="PIRNR" id="PIRNR000077"/>
    </source>
</evidence>
<dbReference type="Proteomes" id="UP000238296">
    <property type="component" value="Unassembled WGS sequence"/>
</dbReference>
<dbReference type="CDD" id="cd02947">
    <property type="entry name" value="TRX_family"/>
    <property type="match status" value="1"/>
</dbReference>
<dbReference type="SUPFAM" id="SSF52833">
    <property type="entry name" value="Thioredoxin-like"/>
    <property type="match status" value="1"/>
</dbReference>
<gene>
    <name evidence="13" type="primary">trxA</name>
    <name evidence="12" type="ORF">BKN37_20015</name>
    <name evidence="13" type="ORF">C1Y40_03893</name>
</gene>
<feature type="active site" description="Nucleophile" evidence="9">
    <location>
        <position position="38"/>
    </location>
</feature>
<dbReference type="FunFam" id="3.40.30.10:FF:000001">
    <property type="entry name" value="Thioredoxin"/>
    <property type="match status" value="1"/>
</dbReference>
<organism evidence="12 14">
    <name type="scientific">Mycobacterium talmoniae</name>
    <dbReference type="NCBI Taxonomy" id="1858794"/>
    <lineage>
        <taxon>Bacteria</taxon>
        <taxon>Bacillati</taxon>
        <taxon>Actinomycetota</taxon>
        <taxon>Actinomycetes</taxon>
        <taxon>Mycobacteriales</taxon>
        <taxon>Mycobacteriaceae</taxon>
        <taxon>Mycobacterium</taxon>
    </lineage>
</organism>
<evidence type="ECO:0000256" key="4">
    <source>
        <dbReference type="ARBA" id="ARBA00022982"/>
    </source>
</evidence>
<feature type="domain" description="Thioredoxin" evidence="11">
    <location>
        <begin position="1"/>
        <end position="113"/>
    </location>
</feature>
<evidence type="ECO:0000256" key="7">
    <source>
        <dbReference type="NCBIfam" id="TIGR01068"/>
    </source>
</evidence>
<evidence type="ECO:0000256" key="5">
    <source>
        <dbReference type="ARBA" id="ARBA00023157"/>
    </source>
</evidence>
<dbReference type="PRINTS" id="PR00421">
    <property type="entry name" value="THIOREDOXIN"/>
</dbReference>
<evidence type="ECO:0000256" key="6">
    <source>
        <dbReference type="ARBA" id="ARBA00023284"/>
    </source>
</evidence>
<dbReference type="Proteomes" id="UP000179734">
    <property type="component" value="Unassembled WGS sequence"/>
</dbReference>
<reference evidence="12 14" key="1">
    <citation type="submission" date="2016-10" db="EMBL/GenBank/DDBJ databases">
        <title>Genome sequence of Mycobacterium talmonii.</title>
        <authorList>
            <person name="Greninger A.L."/>
            <person name="Elliott B."/>
            <person name="Vasireddy S."/>
            <person name="Vasireddy R."/>
        </authorList>
    </citation>
    <scope>NUCLEOTIDE SEQUENCE [LARGE SCALE GENOMIC DNA]</scope>
    <source>
        <strain evidence="12">MO-5499</strain>
        <strain evidence="14">NE-TNMC-100812</strain>
    </source>
</reference>
<dbReference type="NCBIfam" id="TIGR01068">
    <property type="entry name" value="thioredoxin"/>
    <property type="match status" value="1"/>
</dbReference>
<feature type="site" description="Contributes to redox potential value" evidence="9">
    <location>
        <position position="39"/>
    </location>
</feature>
<dbReference type="GO" id="GO:0005829">
    <property type="term" value="C:cytosol"/>
    <property type="evidence" value="ECO:0007669"/>
    <property type="project" value="TreeGrafter"/>
</dbReference>
<evidence type="ECO:0000313" key="15">
    <source>
        <dbReference type="Proteomes" id="UP000238296"/>
    </source>
</evidence>
<dbReference type="AlphaFoldDB" id="A0A1S1NA08"/>
<evidence type="ECO:0000313" key="12">
    <source>
        <dbReference type="EMBL" id="OHU98853.1"/>
    </source>
</evidence>
<evidence type="ECO:0000256" key="10">
    <source>
        <dbReference type="PIRSR" id="PIRSR000077-4"/>
    </source>
</evidence>
<evidence type="ECO:0000256" key="9">
    <source>
        <dbReference type="PIRSR" id="PIRSR000077-1"/>
    </source>
</evidence>
<evidence type="ECO:0000256" key="1">
    <source>
        <dbReference type="ARBA" id="ARBA00003318"/>
    </source>
</evidence>
<dbReference type="EMBL" id="PPEA01000572">
    <property type="protein sequence ID" value="PQM45928.1"/>
    <property type="molecule type" value="Genomic_DNA"/>
</dbReference>
<reference evidence="13" key="3">
    <citation type="submission" date="2018-01" db="EMBL/GenBank/DDBJ databases">
        <authorList>
            <person name="Gaut B.S."/>
            <person name="Morton B.R."/>
            <person name="Clegg M.T."/>
            <person name="Duvall M.R."/>
        </authorList>
    </citation>
    <scope>NUCLEOTIDE SEQUENCE</scope>
    <source>
        <strain evidence="13">ATCC BAA-2683</strain>
    </source>
</reference>
<dbReference type="PANTHER" id="PTHR45663">
    <property type="entry name" value="GEO12009P1"/>
    <property type="match status" value="1"/>
</dbReference>
<keyword evidence="14" id="KW-1185">Reference proteome</keyword>
<dbReference type="InterPro" id="IPR005746">
    <property type="entry name" value="Thioredoxin"/>
</dbReference>
<proteinExistence type="inferred from homology"/>
<comment type="caution">
    <text evidence="12">The sequence shown here is derived from an EMBL/GenBank/DDBJ whole genome shotgun (WGS) entry which is preliminary data.</text>
</comment>
<dbReference type="GO" id="GO:0015035">
    <property type="term" value="F:protein-disulfide reductase activity"/>
    <property type="evidence" value="ECO:0007669"/>
    <property type="project" value="UniProtKB-UniRule"/>
</dbReference>
<comment type="similarity">
    <text evidence="2 8">Belongs to the thioredoxin family.</text>
</comment>
<accession>A0A1S1NA08</accession>
<comment type="function">
    <text evidence="1">Participates in various redox reactions through the reversible oxidation of its active center dithiol to a disulfide and catalyzes dithiol-disulfide exchange reactions.</text>
</comment>
<feature type="disulfide bond" description="Redox-active" evidence="10">
    <location>
        <begin position="38"/>
        <end position="41"/>
    </location>
</feature>
<dbReference type="RefSeq" id="WP_071028716.1">
    <property type="nucleotide sequence ID" value="NZ_MLQM01000135.1"/>
</dbReference>
<evidence type="ECO:0000256" key="2">
    <source>
        <dbReference type="ARBA" id="ARBA00008987"/>
    </source>
</evidence>
<keyword evidence="5 10" id="KW-1015">Disulfide bond</keyword>
<keyword evidence="3" id="KW-0813">Transport</keyword>
<dbReference type="InterPro" id="IPR017937">
    <property type="entry name" value="Thioredoxin_CS"/>
</dbReference>
<dbReference type="Gene3D" id="3.40.30.10">
    <property type="entry name" value="Glutaredoxin"/>
    <property type="match status" value="1"/>
</dbReference>
<evidence type="ECO:0000313" key="13">
    <source>
        <dbReference type="EMBL" id="PQM45928.1"/>
    </source>
</evidence>
<dbReference type="EMBL" id="MLQM01000135">
    <property type="protein sequence ID" value="OHU98853.1"/>
    <property type="molecule type" value="Genomic_DNA"/>
</dbReference>
<feature type="active site" description="Nucleophile" evidence="9">
    <location>
        <position position="41"/>
    </location>
</feature>
<dbReference type="InterPro" id="IPR013766">
    <property type="entry name" value="Thioredoxin_domain"/>
</dbReference>
<dbReference type="InterPro" id="IPR036249">
    <property type="entry name" value="Thioredoxin-like_sf"/>
</dbReference>
<feature type="site" description="Deprotonates C-terminal active site Cys" evidence="9">
    <location>
        <position position="32"/>
    </location>
</feature>
<evidence type="ECO:0000256" key="3">
    <source>
        <dbReference type="ARBA" id="ARBA00022448"/>
    </source>
</evidence>
<dbReference type="PROSITE" id="PS00194">
    <property type="entry name" value="THIOREDOXIN_1"/>
    <property type="match status" value="1"/>
</dbReference>
<sequence>MTNTENSGATVTVSDASFASEVLSSNTPVLVDFWATWCGPCKMVAPVLEEIAAEKAGALTVAKLDVDANPEAARDFQVVSIPTLILFKDGQPVKRIVGAKGKAALLRELADLV</sequence>
<dbReference type="PANTHER" id="PTHR45663:SF11">
    <property type="entry name" value="GEO12009P1"/>
    <property type="match status" value="1"/>
</dbReference>
<keyword evidence="4" id="KW-0249">Electron transport</keyword>
<feature type="site" description="Contributes to redox potential value" evidence="9">
    <location>
        <position position="40"/>
    </location>
</feature>
<protein>
    <recommendedName>
        <fullName evidence="7 8">Thioredoxin</fullName>
    </recommendedName>
</protein>
<dbReference type="PIRSF" id="PIRSF000077">
    <property type="entry name" value="Thioredoxin"/>
    <property type="match status" value="1"/>
</dbReference>
<dbReference type="GO" id="GO:0045454">
    <property type="term" value="P:cell redox homeostasis"/>
    <property type="evidence" value="ECO:0007669"/>
    <property type="project" value="TreeGrafter"/>
</dbReference>
<name>A0A1S1NA08_9MYCO</name>
<evidence type="ECO:0000259" key="11">
    <source>
        <dbReference type="PROSITE" id="PS51352"/>
    </source>
</evidence>
<keyword evidence="6 10" id="KW-0676">Redox-active center</keyword>
<evidence type="ECO:0000313" key="14">
    <source>
        <dbReference type="Proteomes" id="UP000179734"/>
    </source>
</evidence>
<reference evidence="13 15" key="2">
    <citation type="journal article" date="2017" name="Int. J. Syst. Evol. Microbiol.">
        <title>Mycobacterium talmoniae sp. nov., a slowly growing mycobacterium isolated from human respiratory samples.</title>
        <authorList>
            <person name="Davidson R.M."/>
            <person name="DeGroote M.A."/>
            <person name="Marola J.L."/>
            <person name="Buss S."/>
            <person name="Jones V."/>
            <person name="McNeil M.R."/>
            <person name="Freifeld A.G."/>
            <person name="Elaine Epperson L."/>
            <person name="Hasan N.A."/>
            <person name="Jackson M."/>
            <person name="Iwen P.C."/>
            <person name="Salfinger M."/>
            <person name="Strong M."/>
        </authorList>
    </citation>
    <scope>NUCLEOTIDE SEQUENCE [LARGE SCALE GENOMIC DNA]</scope>
    <source>
        <strain evidence="13 15">ATCC BAA-2683</strain>
    </source>
</reference>
<dbReference type="PROSITE" id="PS51352">
    <property type="entry name" value="THIOREDOXIN_2"/>
    <property type="match status" value="1"/>
</dbReference>
<dbReference type="Pfam" id="PF00085">
    <property type="entry name" value="Thioredoxin"/>
    <property type="match status" value="1"/>
</dbReference>